<dbReference type="AlphaFoldDB" id="A0A521EYM1"/>
<accession>A0A521EYM1</accession>
<reference evidence="1 2" key="1">
    <citation type="submission" date="2017-05" db="EMBL/GenBank/DDBJ databases">
        <authorList>
            <person name="Varghese N."/>
            <person name="Submissions S."/>
        </authorList>
    </citation>
    <scope>NUCLEOTIDE SEQUENCE [LARGE SCALE GENOMIC DNA]</scope>
    <source>
        <strain evidence="1 2">DSM 29982</strain>
    </source>
</reference>
<sequence length="56" mass="6751">MVISYYFMEVLKIRKYATYLERNRINLGYNLNKKTAQSEDRAVLKKKHESFNSLSF</sequence>
<keyword evidence="2" id="KW-1185">Reference proteome</keyword>
<proteinExistence type="predicted"/>
<evidence type="ECO:0000313" key="2">
    <source>
        <dbReference type="Proteomes" id="UP000319267"/>
    </source>
</evidence>
<organism evidence="1 2">
    <name type="scientific">Flavobacterium nitrogenifigens</name>
    <dbReference type="NCBI Taxonomy" id="1617283"/>
    <lineage>
        <taxon>Bacteria</taxon>
        <taxon>Pseudomonadati</taxon>
        <taxon>Bacteroidota</taxon>
        <taxon>Flavobacteriia</taxon>
        <taxon>Flavobacteriales</taxon>
        <taxon>Flavobacteriaceae</taxon>
        <taxon>Flavobacterium</taxon>
    </lineage>
</organism>
<name>A0A521EYM1_9FLAO</name>
<dbReference type="EMBL" id="FXTQ01000005">
    <property type="protein sequence ID" value="SMO88967.1"/>
    <property type="molecule type" value="Genomic_DNA"/>
</dbReference>
<gene>
    <name evidence="1" type="ORF">SAMN06265220_105277</name>
</gene>
<dbReference type="Proteomes" id="UP000319267">
    <property type="component" value="Unassembled WGS sequence"/>
</dbReference>
<protein>
    <submittedName>
        <fullName evidence="1">Uncharacterized protein</fullName>
    </submittedName>
</protein>
<evidence type="ECO:0000313" key="1">
    <source>
        <dbReference type="EMBL" id="SMO88967.1"/>
    </source>
</evidence>